<comment type="caution">
    <text evidence="8">The sequence shown here is derived from an EMBL/GenBank/DDBJ whole genome shotgun (WGS) entry which is preliminary data.</text>
</comment>
<dbReference type="CDD" id="cd06171">
    <property type="entry name" value="Sigma70_r4"/>
    <property type="match status" value="1"/>
</dbReference>
<dbReference type="Proteomes" id="UP001597400">
    <property type="component" value="Unassembled WGS sequence"/>
</dbReference>
<dbReference type="Pfam" id="PF08281">
    <property type="entry name" value="Sigma70_r4_2"/>
    <property type="match status" value="1"/>
</dbReference>
<dbReference type="InterPro" id="IPR013324">
    <property type="entry name" value="RNA_pol_sigma_r3/r4-like"/>
</dbReference>
<dbReference type="InterPro" id="IPR014284">
    <property type="entry name" value="RNA_pol_sigma-70_dom"/>
</dbReference>
<dbReference type="InterPro" id="IPR036388">
    <property type="entry name" value="WH-like_DNA-bd_sf"/>
</dbReference>
<dbReference type="InterPro" id="IPR007627">
    <property type="entry name" value="RNA_pol_sigma70_r2"/>
</dbReference>
<dbReference type="InterPro" id="IPR039425">
    <property type="entry name" value="RNA_pol_sigma-70-like"/>
</dbReference>
<protein>
    <submittedName>
        <fullName evidence="8">RNA polymerase sigma factor</fullName>
    </submittedName>
</protein>
<keyword evidence="3" id="KW-0731">Sigma factor</keyword>
<dbReference type="InterPro" id="IPR013325">
    <property type="entry name" value="RNA_pol_sigma_r2"/>
</dbReference>
<evidence type="ECO:0000259" key="6">
    <source>
        <dbReference type="Pfam" id="PF04542"/>
    </source>
</evidence>
<feature type="domain" description="RNA polymerase sigma-70 region 2" evidence="6">
    <location>
        <begin position="18"/>
        <end position="78"/>
    </location>
</feature>
<dbReference type="NCBIfam" id="TIGR02937">
    <property type="entry name" value="sigma70-ECF"/>
    <property type="match status" value="1"/>
</dbReference>
<feature type="domain" description="RNA polymerase sigma factor 70 region 4 type 2" evidence="7">
    <location>
        <begin position="109"/>
        <end position="160"/>
    </location>
</feature>
<keyword evidence="9" id="KW-1185">Reference proteome</keyword>
<dbReference type="PANTHER" id="PTHR43133">
    <property type="entry name" value="RNA POLYMERASE ECF-TYPE SIGMA FACTO"/>
    <property type="match status" value="1"/>
</dbReference>
<evidence type="ECO:0000256" key="5">
    <source>
        <dbReference type="SAM" id="MobiDB-lite"/>
    </source>
</evidence>
<dbReference type="SUPFAM" id="SSF88659">
    <property type="entry name" value="Sigma3 and sigma4 domains of RNA polymerase sigma factors"/>
    <property type="match status" value="1"/>
</dbReference>
<proteinExistence type="inferred from homology"/>
<evidence type="ECO:0000256" key="3">
    <source>
        <dbReference type="ARBA" id="ARBA00023082"/>
    </source>
</evidence>
<evidence type="ECO:0000259" key="7">
    <source>
        <dbReference type="Pfam" id="PF08281"/>
    </source>
</evidence>
<feature type="region of interest" description="Disordered" evidence="5">
    <location>
        <begin position="177"/>
        <end position="197"/>
    </location>
</feature>
<dbReference type="Gene3D" id="1.10.10.10">
    <property type="entry name" value="Winged helix-like DNA-binding domain superfamily/Winged helix DNA-binding domain"/>
    <property type="match status" value="1"/>
</dbReference>
<dbReference type="InterPro" id="IPR013249">
    <property type="entry name" value="RNA_pol_sigma70_r4_t2"/>
</dbReference>
<dbReference type="Pfam" id="PF04542">
    <property type="entry name" value="Sigma70_r2"/>
    <property type="match status" value="1"/>
</dbReference>
<sequence length="197" mass="22866">MNDRYEKLAWFKETVYPHQGALRQRIRRILNDPHEVDDVVAEVLARTFAAENWRDIRYGLAFMTRIARNILIDRQRREVIISFDLMADIEDLQRSASYEHMLTARDELRRLERVIDALPPQPRRAFILRRVQGHSLIEVADIMRLSVSTIEKHLTKALKDVTRALAEQEDYVVGLTVQSESGTRGDRERGGAVGRST</sequence>
<dbReference type="RefSeq" id="WP_380931116.1">
    <property type="nucleotide sequence ID" value="NZ_JBHUGS010000004.1"/>
</dbReference>
<organism evidence="8 9">
    <name type="scientific">Sphingomonas arantia</name>
    <dbReference type="NCBI Taxonomy" id="1460676"/>
    <lineage>
        <taxon>Bacteria</taxon>
        <taxon>Pseudomonadati</taxon>
        <taxon>Pseudomonadota</taxon>
        <taxon>Alphaproteobacteria</taxon>
        <taxon>Sphingomonadales</taxon>
        <taxon>Sphingomonadaceae</taxon>
        <taxon>Sphingomonas</taxon>
    </lineage>
</organism>
<dbReference type="PANTHER" id="PTHR43133:SF63">
    <property type="entry name" value="RNA POLYMERASE SIGMA FACTOR FECI-RELATED"/>
    <property type="match status" value="1"/>
</dbReference>
<comment type="similarity">
    <text evidence="1">Belongs to the sigma-70 factor family. ECF subfamily.</text>
</comment>
<reference evidence="9" key="1">
    <citation type="journal article" date="2019" name="Int. J. Syst. Evol. Microbiol.">
        <title>The Global Catalogue of Microorganisms (GCM) 10K type strain sequencing project: providing services to taxonomists for standard genome sequencing and annotation.</title>
        <authorList>
            <consortium name="The Broad Institute Genomics Platform"/>
            <consortium name="The Broad Institute Genome Sequencing Center for Infectious Disease"/>
            <person name="Wu L."/>
            <person name="Ma J."/>
        </authorList>
    </citation>
    <scope>NUCLEOTIDE SEQUENCE [LARGE SCALE GENOMIC DNA]</scope>
    <source>
        <strain evidence="9">CGMCC 1.12702</strain>
    </source>
</reference>
<evidence type="ECO:0000256" key="4">
    <source>
        <dbReference type="ARBA" id="ARBA00023163"/>
    </source>
</evidence>
<accession>A0ABW4TZ98</accession>
<dbReference type="Gene3D" id="1.10.1740.10">
    <property type="match status" value="1"/>
</dbReference>
<evidence type="ECO:0000256" key="1">
    <source>
        <dbReference type="ARBA" id="ARBA00010641"/>
    </source>
</evidence>
<evidence type="ECO:0000256" key="2">
    <source>
        <dbReference type="ARBA" id="ARBA00023015"/>
    </source>
</evidence>
<gene>
    <name evidence="8" type="ORF">ACFSGX_14920</name>
</gene>
<evidence type="ECO:0000313" key="8">
    <source>
        <dbReference type="EMBL" id="MFD1952064.1"/>
    </source>
</evidence>
<dbReference type="SUPFAM" id="SSF88946">
    <property type="entry name" value="Sigma2 domain of RNA polymerase sigma factors"/>
    <property type="match status" value="1"/>
</dbReference>
<keyword evidence="2" id="KW-0805">Transcription regulation</keyword>
<dbReference type="EMBL" id="JBHUGS010000004">
    <property type="protein sequence ID" value="MFD1952064.1"/>
    <property type="molecule type" value="Genomic_DNA"/>
</dbReference>
<keyword evidence="4" id="KW-0804">Transcription</keyword>
<name>A0ABW4TZ98_9SPHN</name>
<evidence type="ECO:0000313" key="9">
    <source>
        <dbReference type="Proteomes" id="UP001597400"/>
    </source>
</evidence>